<dbReference type="Gene3D" id="3.80.10.10">
    <property type="entry name" value="Ribonuclease Inhibitor"/>
    <property type="match status" value="2"/>
</dbReference>
<organism evidence="5 6">
    <name type="scientific">Tetradesmus obliquus</name>
    <name type="common">Green alga</name>
    <name type="synonym">Acutodesmus obliquus</name>
    <dbReference type="NCBI Taxonomy" id="3088"/>
    <lineage>
        <taxon>Eukaryota</taxon>
        <taxon>Viridiplantae</taxon>
        <taxon>Chlorophyta</taxon>
        <taxon>core chlorophytes</taxon>
        <taxon>Chlorophyceae</taxon>
        <taxon>CS clade</taxon>
        <taxon>Sphaeropleales</taxon>
        <taxon>Scenedesmaceae</taxon>
        <taxon>Tetradesmus</taxon>
    </lineage>
</organism>
<keyword evidence="3" id="KW-0433">Leucine-rich repeat</keyword>
<reference evidence="5 6" key="1">
    <citation type="submission" date="2023-05" db="EMBL/GenBank/DDBJ databases">
        <title>A 100% complete, gapless, phased diploid assembly of the Scenedesmus obliquus UTEX 3031 genome.</title>
        <authorList>
            <person name="Biondi T.C."/>
            <person name="Hanschen E.R."/>
            <person name="Kwon T."/>
            <person name="Eng W."/>
            <person name="Kruse C.P.S."/>
            <person name="Koehler S.I."/>
            <person name="Kunde Y."/>
            <person name="Gleasner C.D."/>
            <person name="You Mak K.T."/>
            <person name="Polle J."/>
            <person name="Hovde B.T."/>
            <person name="Starkenburg S.R."/>
        </authorList>
    </citation>
    <scope>NUCLEOTIDE SEQUENCE [LARGE SCALE GENOMIC DNA]</scope>
    <source>
        <strain evidence="5 6">DOE0152z</strain>
    </source>
</reference>
<comment type="subcellular location">
    <subcellularLocation>
        <location evidence="1">Cytoplasm</location>
        <location evidence="1">Cytoskeleton</location>
        <location evidence="1">Cilium axoneme</location>
    </subcellularLocation>
</comment>
<keyword evidence="6" id="KW-1185">Reference proteome</keyword>
<accession>A0ABY8ULL7</accession>
<name>A0ABY8ULL7_TETOB</name>
<dbReference type="EMBL" id="CP126221">
    <property type="protein sequence ID" value="WIA22419.1"/>
    <property type="molecule type" value="Genomic_DNA"/>
</dbReference>
<dbReference type="Pfam" id="PF13516">
    <property type="entry name" value="LRR_6"/>
    <property type="match status" value="3"/>
</dbReference>
<dbReference type="Proteomes" id="UP001244341">
    <property type="component" value="Chromosome 14b"/>
</dbReference>
<dbReference type="PANTHER" id="PTHR24113:SF12">
    <property type="entry name" value="RAN GTPASE-ACTIVATING PROTEIN 1"/>
    <property type="match status" value="1"/>
</dbReference>
<proteinExistence type="predicted"/>
<evidence type="ECO:0000313" key="5">
    <source>
        <dbReference type="EMBL" id="WIA22419.1"/>
    </source>
</evidence>
<gene>
    <name evidence="5" type="ORF">OEZ85_004723</name>
</gene>
<dbReference type="InterPro" id="IPR032675">
    <property type="entry name" value="LRR_dom_sf"/>
</dbReference>
<evidence type="ECO:0000256" key="4">
    <source>
        <dbReference type="ARBA" id="ARBA00022737"/>
    </source>
</evidence>
<dbReference type="SUPFAM" id="SSF52047">
    <property type="entry name" value="RNI-like"/>
    <property type="match status" value="1"/>
</dbReference>
<dbReference type="InterPro" id="IPR027038">
    <property type="entry name" value="RanGap"/>
</dbReference>
<dbReference type="SMART" id="SM00368">
    <property type="entry name" value="LRR_RI"/>
    <property type="match status" value="4"/>
</dbReference>
<evidence type="ECO:0000313" key="6">
    <source>
        <dbReference type="Proteomes" id="UP001244341"/>
    </source>
</evidence>
<keyword evidence="4" id="KW-0677">Repeat</keyword>
<keyword evidence="2" id="KW-0343">GTPase activation</keyword>
<dbReference type="PANTHER" id="PTHR24113">
    <property type="entry name" value="RAN GTPASE-ACTIVATING PROTEIN 1"/>
    <property type="match status" value="1"/>
</dbReference>
<protein>
    <submittedName>
        <fullName evidence="5">Uncharacterized protein</fullName>
    </submittedName>
</protein>
<sequence>MAGELKGSLLHSVKNTSDAGAFKSASKPFKAAAIAAVASTAGGAPDGFTPRKYIKVLHQCVRMLDKHRQHLPDEVLKALKELDTVVKEAASTHSAAAKGKLQYFLQEDLQVQRLQCAAVALHSLVSSLVKLSSYQAPDLKADVQEVASKLSSSRCNLPAHQLQLIEEFRTLAWQLDPAAEISDGMHKSAEQVVRKVIIEVHGPFFNAEILDKELTHLEKAATRLDPLAQRAEAASVKLLASALLQLDGDEPVDDDYDSLAPSSGIDPFSVPSFAPVMRVVDPATPPLQQPAGMKQLTIQLAGDDHSPASSPSACGTGWYSPLQHLQQPHGALLDMRLPPEGLQRLAGFLEGTARVRGLSLAHNWIGPDGMQRLCDAMRVNKSVRMLDLQDNRLGDAGACALAALIADGAKLSSLQLCSNDISDDGMVALAQAISKARCLEKLSIYNNSIGARGCQALTAAVAATPGLKVVEFLPGNCAPTKDVKALARAVKANRKFNICHLFGKQRATRDS</sequence>
<evidence type="ECO:0000256" key="3">
    <source>
        <dbReference type="ARBA" id="ARBA00022614"/>
    </source>
</evidence>
<dbReference type="InterPro" id="IPR001611">
    <property type="entry name" value="Leu-rich_rpt"/>
</dbReference>
<evidence type="ECO:0000256" key="2">
    <source>
        <dbReference type="ARBA" id="ARBA00022468"/>
    </source>
</evidence>
<evidence type="ECO:0000256" key="1">
    <source>
        <dbReference type="ARBA" id="ARBA00004430"/>
    </source>
</evidence>